<keyword evidence="1" id="KW-0732">Signal</keyword>
<evidence type="ECO:0000256" key="1">
    <source>
        <dbReference type="SAM" id="SignalP"/>
    </source>
</evidence>
<feature type="chain" id="PRO_5016820160" evidence="1">
    <location>
        <begin position="28"/>
        <end position="76"/>
    </location>
</feature>
<accession>A0A371FB27</accession>
<dbReference type="EMBL" id="QJKJ01009824">
    <property type="protein sequence ID" value="RDX75486.1"/>
    <property type="molecule type" value="Genomic_DNA"/>
</dbReference>
<dbReference type="AlphaFoldDB" id="A0A371FB27"/>
<proteinExistence type="predicted"/>
<evidence type="ECO:0000313" key="2">
    <source>
        <dbReference type="EMBL" id="RDX75486.1"/>
    </source>
</evidence>
<evidence type="ECO:0000313" key="3">
    <source>
        <dbReference type="Proteomes" id="UP000257109"/>
    </source>
</evidence>
<dbReference type="Proteomes" id="UP000257109">
    <property type="component" value="Unassembled WGS sequence"/>
</dbReference>
<feature type="signal peptide" evidence="1">
    <location>
        <begin position="1"/>
        <end position="27"/>
    </location>
</feature>
<name>A0A371FB27_MUCPR</name>
<keyword evidence="3" id="KW-1185">Reference proteome</keyword>
<comment type="caution">
    <text evidence="2">The sequence shown here is derived from an EMBL/GenBank/DDBJ whole genome shotgun (WGS) entry which is preliminary data.</text>
</comment>
<protein>
    <submittedName>
        <fullName evidence="2">Uncharacterized protein</fullName>
    </submittedName>
</protein>
<organism evidence="2 3">
    <name type="scientific">Mucuna pruriens</name>
    <name type="common">Velvet bean</name>
    <name type="synonym">Dolichos pruriens</name>
    <dbReference type="NCBI Taxonomy" id="157652"/>
    <lineage>
        <taxon>Eukaryota</taxon>
        <taxon>Viridiplantae</taxon>
        <taxon>Streptophyta</taxon>
        <taxon>Embryophyta</taxon>
        <taxon>Tracheophyta</taxon>
        <taxon>Spermatophyta</taxon>
        <taxon>Magnoliopsida</taxon>
        <taxon>eudicotyledons</taxon>
        <taxon>Gunneridae</taxon>
        <taxon>Pentapetalae</taxon>
        <taxon>rosids</taxon>
        <taxon>fabids</taxon>
        <taxon>Fabales</taxon>
        <taxon>Fabaceae</taxon>
        <taxon>Papilionoideae</taxon>
        <taxon>50 kb inversion clade</taxon>
        <taxon>NPAAA clade</taxon>
        <taxon>indigoferoid/millettioid clade</taxon>
        <taxon>Phaseoleae</taxon>
        <taxon>Mucuna</taxon>
    </lineage>
</organism>
<sequence>MKAWSLVLSALAFTLLLLSLTESEAKAEVYSLPLRVRSSSHQAFKHLRAHTKYPSKQDEEKAKRKTKLTFFRKDVF</sequence>
<reference evidence="2" key="1">
    <citation type="submission" date="2018-05" db="EMBL/GenBank/DDBJ databases">
        <title>Draft genome of Mucuna pruriens seed.</title>
        <authorList>
            <person name="Nnadi N.E."/>
            <person name="Vos R."/>
            <person name="Hasami M.H."/>
            <person name="Devisetty U.K."/>
            <person name="Aguiy J.C."/>
        </authorList>
    </citation>
    <scope>NUCLEOTIDE SEQUENCE [LARGE SCALE GENOMIC DNA]</scope>
    <source>
        <strain evidence="2">JCA_2017</strain>
    </source>
</reference>
<feature type="non-terminal residue" evidence="2">
    <location>
        <position position="1"/>
    </location>
</feature>
<gene>
    <name evidence="2" type="ORF">CR513_44624</name>
</gene>